<reference evidence="1" key="1">
    <citation type="submission" date="2023-04" db="EMBL/GenBank/DDBJ databases">
        <authorList>
            <person name="Vijverberg K."/>
            <person name="Xiong W."/>
            <person name="Schranz E."/>
        </authorList>
    </citation>
    <scope>NUCLEOTIDE SEQUENCE</scope>
</reference>
<protein>
    <submittedName>
        <fullName evidence="1">Uncharacterized protein</fullName>
    </submittedName>
</protein>
<name>A0AA35VSD5_LACSI</name>
<dbReference type="EMBL" id="OX465086">
    <property type="protein sequence ID" value="CAI9265603.1"/>
    <property type="molecule type" value="Genomic_DNA"/>
</dbReference>
<evidence type="ECO:0000313" key="1">
    <source>
        <dbReference type="EMBL" id="CAI9265603.1"/>
    </source>
</evidence>
<proteinExistence type="predicted"/>
<evidence type="ECO:0000313" key="2">
    <source>
        <dbReference type="Proteomes" id="UP001177003"/>
    </source>
</evidence>
<dbReference type="Proteomes" id="UP001177003">
    <property type="component" value="Chromosome 0"/>
</dbReference>
<dbReference type="AlphaFoldDB" id="A0AA35VSD5"/>
<organism evidence="1 2">
    <name type="scientific">Lactuca saligna</name>
    <name type="common">Willowleaf lettuce</name>
    <dbReference type="NCBI Taxonomy" id="75948"/>
    <lineage>
        <taxon>Eukaryota</taxon>
        <taxon>Viridiplantae</taxon>
        <taxon>Streptophyta</taxon>
        <taxon>Embryophyta</taxon>
        <taxon>Tracheophyta</taxon>
        <taxon>Spermatophyta</taxon>
        <taxon>Magnoliopsida</taxon>
        <taxon>eudicotyledons</taxon>
        <taxon>Gunneridae</taxon>
        <taxon>Pentapetalae</taxon>
        <taxon>asterids</taxon>
        <taxon>campanulids</taxon>
        <taxon>Asterales</taxon>
        <taxon>Asteraceae</taxon>
        <taxon>Cichorioideae</taxon>
        <taxon>Cichorieae</taxon>
        <taxon>Lactucinae</taxon>
        <taxon>Lactuca</taxon>
    </lineage>
</organism>
<gene>
    <name evidence="1" type="ORF">LSALG_LOCUS6199</name>
</gene>
<keyword evidence="2" id="KW-1185">Reference proteome</keyword>
<sequence length="148" mass="16604">MCDVSHLAAGAGFALKKRASTTTLLAKSWSKPFSSTNLPSLMPLPVRPQSPKEKILCSHHRAGSNFGSDDGVISWLRETRRRGSSFGVSPPARQRLCHLHWLLKYAGGEIVKGINNTTFTSVQYNYHYRPLTCLCDIRHCQHIPRWMG</sequence>
<accession>A0AA35VSD5</accession>